<gene>
    <name evidence="4" type="ORF">D7044_04755</name>
</gene>
<dbReference type="SMART" id="SM00331">
    <property type="entry name" value="PP2C_SIG"/>
    <property type="match status" value="1"/>
</dbReference>
<protein>
    <submittedName>
        <fullName evidence="4">GAF domain-containing protein</fullName>
    </submittedName>
</protein>
<dbReference type="Pfam" id="PF01590">
    <property type="entry name" value="GAF"/>
    <property type="match status" value="1"/>
</dbReference>
<dbReference type="GO" id="GO:0016791">
    <property type="term" value="F:phosphatase activity"/>
    <property type="evidence" value="ECO:0007669"/>
    <property type="project" value="TreeGrafter"/>
</dbReference>
<dbReference type="SUPFAM" id="SSF55781">
    <property type="entry name" value="GAF domain-like"/>
    <property type="match status" value="1"/>
</dbReference>
<proteinExistence type="predicted"/>
<evidence type="ECO:0000259" key="2">
    <source>
        <dbReference type="SMART" id="SM00065"/>
    </source>
</evidence>
<feature type="domain" description="GAF" evidence="2">
    <location>
        <begin position="29"/>
        <end position="173"/>
    </location>
</feature>
<sequence>MSGDTSRAGSEEKLRRLQAVTDAALSQLGVEDLLDELLVRTRDLLQADTAAILLVDAGGTELVATAASGLEEEVRQGVRLPIGRGFAGSVAARGEPVMIEHVDHTNVINPILLTRGVASVLGVPMLNGSQVIGVLHVGTLTPRRFAADDVELLRLVADRASLATQARLSRLDRAAAVALQRSLLPARPQAVPGLDVAARYVPGSATGVGGDWYDLFALPSGHIGIAIGDVAGNGLRAAVVMGRIRSALRAYALETEDPAEVLTRLDRKVQLFEPGAMATALYAVLDPTLETVTVSSAGHLPPLVAEPGEGTRLVPIEPDLPLGAYPGASRHAARTELAPAGCLFLYTDGLIERRDRHLDVGIDLLLRSLTCQPADAMCTTAMAAMLSEREATDDVAVLAVRRTDG</sequence>
<dbReference type="SMART" id="SM00065">
    <property type="entry name" value="GAF"/>
    <property type="match status" value="1"/>
</dbReference>
<accession>A0A3A9YF88</accession>
<name>A0A3A9YF88_9ACTN</name>
<dbReference type="PANTHER" id="PTHR43156:SF2">
    <property type="entry name" value="STAGE II SPORULATION PROTEIN E"/>
    <property type="match status" value="1"/>
</dbReference>
<dbReference type="SUPFAM" id="SSF81606">
    <property type="entry name" value="PP2C-like"/>
    <property type="match status" value="1"/>
</dbReference>
<dbReference type="EMBL" id="RAZT01000002">
    <property type="protein sequence ID" value="RKN35473.1"/>
    <property type="molecule type" value="Genomic_DNA"/>
</dbReference>
<dbReference type="InterPro" id="IPR052016">
    <property type="entry name" value="Bact_Sigma-Reg"/>
</dbReference>
<dbReference type="InterPro" id="IPR029016">
    <property type="entry name" value="GAF-like_dom_sf"/>
</dbReference>
<reference evidence="4 5" key="1">
    <citation type="submission" date="2018-09" db="EMBL/GenBank/DDBJ databases">
        <title>Micromonospora sp. nov. MS1-9, isolated from a root of Musa sp.</title>
        <authorList>
            <person name="Kuncharoen N."/>
            <person name="Kudo T."/>
            <person name="Ohkuma M."/>
            <person name="Yuki M."/>
            <person name="Tanasupawat S."/>
        </authorList>
    </citation>
    <scope>NUCLEOTIDE SEQUENCE [LARGE SCALE GENOMIC DNA]</scope>
    <source>
        <strain evidence="4 5">MS1-9</strain>
    </source>
</reference>
<dbReference type="InterPro" id="IPR001932">
    <property type="entry name" value="PPM-type_phosphatase-like_dom"/>
</dbReference>
<dbReference type="InterPro" id="IPR036457">
    <property type="entry name" value="PPM-type-like_dom_sf"/>
</dbReference>
<evidence type="ECO:0000313" key="5">
    <source>
        <dbReference type="Proteomes" id="UP000275865"/>
    </source>
</evidence>
<dbReference type="Gene3D" id="3.30.450.40">
    <property type="match status" value="1"/>
</dbReference>
<keyword evidence="1" id="KW-0378">Hydrolase</keyword>
<dbReference type="RefSeq" id="WP_120688079.1">
    <property type="nucleotide sequence ID" value="NZ_RAZT01000002.1"/>
</dbReference>
<dbReference type="Gene3D" id="3.60.40.10">
    <property type="entry name" value="PPM-type phosphatase domain"/>
    <property type="match status" value="1"/>
</dbReference>
<evidence type="ECO:0000259" key="3">
    <source>
        <dbReference type="SMART" id="SM00331"/>
    </source>
</evidence>
<dbReference type="Proteomes" id="UP000275865">
    <property type="component" value="Unassembled WGS sequence"/>
</dbReference>
<dbReference type="PANTHER" id="PTHR43156">
    <property type="entry name" value="STAGE II SPORULATION PROTEIN E-RELATED"/>
    <property type="match status" value="1"/>
</dbReference>
<comment type="caution">
    <text evidence="4">The sequence shown here is derived from an EMBL/GenBank/DDBJ whole genome shotgun (WGS) entry which is preliminary data.</text>
</comment>
<dbReference type="Pfam" id="PF07228">
    <property type="entry name" value="SpoIIE"/>
    <property type="match status" value="1"/>
</dbReference>
<dbReference type="AlphaFoldDB" id="A0A3A9YF88"/>
<dbReference type="InterPro" id="IPR003018">
    <property type="entry name" value="GAF"/>
</dbReference>
<organism evidence="4 5">
    <name type="scientific">Micromonospora musae</name>
    <dbReference type="NCBI Taxonomy" id="1894970"/>
    <lineage>
        <taxon>Bacteria</taxon>
        <taxon>Bacillati</taxon>
        <taxon>Actinomycetota</taxon>
        <taxon>Actinomycetes</taxon>
        <taxon>Micromonosporales</taxon>
        <taxon>Micromonosporaceae</taxon>
        <taxon>Micromonospora</taxon>
    </lineage>
</organism>
<evidence type="ECO:0000313" key="4">
    <source>
        <dbReference type="EMBL" id="RKN35473.1"/>
    </source>
</evidence>
<evidence type="ECO:0000256" key="1">
    <source>
        <dbReference type="ARBA" id="ARBA00022801"/>
    </source>
</evidence>
<feature type="domain" description="PPM-type phosphatase" evidence="3">
    <location>
        <begin position="191"/>
        <end position="402"/>
    </location>
</feature>